<dbReference type="RefSeq" id="WP_092991728.1">
    <property type="nucleotide sequence ID" value="NZ_FMWD01000001.1"/>
</dbReference>
<evidence type="ECO:0000256" key="2">
    <source>
        <dbReference type="ARBA" id="ARBA00023125"/>
    </source>
</evidence>
<gene>
    <name evidence="7" type="ORF">SAMN03097708_00221</name>
</gene>
<keyword evidence="8" id="KW-1185">Reference proteome</keyword>
<dbReference type="GO" id="GO:0006355">
    <property type="term" value="P:regulation of DNA-templated transcription"/>
    <property type="evidence" value="ECO:0007669"/>
    <property type="project" value="InterPro"/>
</dbReference>
<dbReference type="PROSITE" id="PS00622">
    <property type="entry name" value="HTH_LUXR_1"/>
    <property type="match status" value="1"/>
</dbReference>
<keyword evidence="4" id="KW-0597">Phosphoprotein</keyword>
<protein>
    <submittedName>
        <fullName evidence="7">Two-component response regulator, FixJ family, consists of REC and HTH domains</fullName>
    </submittedName>
</protein>
<dbReference type="InterPro" id="IPR001789">
    <property type="entry name" value="Sig_transdc_resp-reg_receiver"/>
</dbReference>
<sequence length="206" mass="22625">MEADTEPSTLLIVDDDTVDRETIRRALESAVPGSHIDQASEAEAALEKLRRREYLAAFVDYRLPGRSGLELLQQVRSEGLTTPVIILTGYGDELLAVEVLKAGAADYLPKSRLGEDRILMCLESAKALARGRIRPCRLDRLTGREREVMNLLVTGKSNKQVASELGISRRTVESHRAHIMEKLEAGSLAELVRCVLQAGPQGLSPP</sequence>
<evidence type="ECO:0000259" key="5">
    <source>
        <dbReference type="PROSITE" id="PS50043"/>
    </source>
</evidence>
<dbReference type="Proteomes" id="UP000199648">
    <property type="component" value="Unassembled WGS sequence"/>
</dbReference>
<dbReference type="GO" id="GO:0000160">
    <property type="term" value="P:phosphorelay signal transduction system"/>
    <property type="evidence" value="ECO:0007669"/>
    <property type="project" value="InterPro"/>
</dbReference>
<dbReference type="Gene3D" id="3.40.50.2300">
    <property type="match status" value="1"/>
</dbReference>
<dbReference type="CDD" id="cd06170">
    <property type="entry name" value="LuxR_C_like"/>
    <property type="match status" value="1"/>
</dbReference>
<keyword evidence="2" id="KW-0238">DNA-binding</keyword>
<dbReference type="PRINTS" id="PR00038">
    <property type="entry name" value="HTHLUXR"/>
</dbReference>
<name>A0A1G5PJF0_9GAMM</name>
<dbReference type="SMART" id="SM00421">
    <property type="entry name" value="HTH_LUXR"/>
    <property type="match status" value="1"/>
</dbReference>
<dbReference type="SUPFAM" id="SSF52172">
    <property type="entry name" value="CheY-like"/>
    <property type="match status" value="1"/>
</dbReference>
<dbReference type="PANTHER" id="PTHR44688:SF16">
    <property type="entry name" value="DNA-BINDING TRANSCRIPTIONAL ACTIVATOR DEVR_DOSR"/>
    <property type="match status" value="1"/>
</dbReference>
<dbReference type="SMART" id="SM00448">
    <property type="entry name" value="REC"/>
    <property type="match status" value="1"/>
</dbReference>
<dbReference type="Gene3D" id="1.10.10.10">
    <property type="entry name" value="Winged helix-like DNA-binding domain superfamily/Winged helix DNA-binding domain"/>
    <property type="match status" value="1"/>
</dbReference>
<dbReference type="OrthoDB" id="9802186at2"/>
<dbReference type="Pfam" id="PF00196">
    <property type="entry name" value="GerE"/>
    <property type="match status" value="1"/>
</dbReference>
<evidence type="ECO:0000313" key="7">
    <source>
        <dbReference type="EMBL" id="SCZ49642.1"/>
    </source>
</evidence>
<feature type="modified residue" description="4-aspartylphosphate" evidence="4">
    <location>
        <position position="60"/>
    </location>
</feature>
<keyword evidence="1" id="KW-0805">Transcription regulation</keyword>
<dbReference type="InterPro" id="IPR000792">
    <property type="entry name" value="Tscrpt_reg_LuxR_C"/>
</dbReference>
<dbReference type="STRING" id="415747.SAMN03097708_00221"/>
<evidence type="ECO:0000256" key="4">
    <source>
        <dbReference type="PROSITE-ProRule" id="PRU00169"/>
    </source>
</evidence>
<dbReference type="SUPFAM" id="SSF46894">
    <property type="entry name" value="C-terminal effector domain of the bipartite response regulators"/>
    <property type="match status" value="1"/>
</dbReference>
<organism evidence="7 8">
    <name type="scientific">Thiohalomonas denitrificans</name>
    <dbReference type="NCBI Taxonomy" id="415747"/>
    <lineage>
        <taxon>Bacteria</taxon>
        <taxon>Pseudomonadati</taxon>
        <taxon>Pseudomonadota</taxon>
        <taxon>Gammaproteobacteria</taxon>
        <taxon>Thiohalomonadales</taxon>
        <taxon>Thiohalomonadaceae</taxon>
        <taxon>Thiohalomonas</taxon>
    </lineage>
</organism>
<dbReference type="InterPro" id="IPR016032">
    <property type="entry name" value="Sig_transdc_resp-reg_C-effctor"/>
</dbReference>
<feature type="domain" description="HTH luxR-type" evidence="5">
    <location>
        <begin position="134"/>
        <end position="199"/>
    </location>
</feature>
<evidence type="ECO:0000259" key="6">
    <source>
        <dbReference type="PROSITE" id="PS50110"/>
    </source>
</evidence>
<dbReference type="GO" id="GO:0003677">
    <property type="term" value="F:DNA binding"/>
    <property type="evidence" value="ECO:0007669"/>
    <property type="project" value="UniProtKB-KW"/>
</dbReference>
<accession>A0A1G5PJF0</accession>
<dbReference type="Pfam" id="PF00072">
    <property type="entry name" value="Response_reg"/>
    <property type="match status" value="1"/>
</dbReference>
<dbReference type="EMBL" id="FMWD01000001">
    <property type="protein sequence ID" value="SCZ49642.1"/>
    <property type="molecule type" value="Genomic_DNA"/>
</dbReference>
<evidence type="ECO:0000256" key="1">
    <source>
        <dbReference type="ARBA" id="ARBA00023015"/>
    </source>
</evidence>
<dbReference type="PANTHER" id="PTHR44688">
    <property type="entry name" value="DNA-BINDING TRANSCRIPTIONAL ACTIVATOR DEVR_DOSR"/>
    <property type="match status" value="1"/>
</dbReference>
<dbReference type="AlphaFoldDB" id="A0A1G5PJF0"/>
<feature type="domain" description="Response regulatory" evidence="6">
    <location>
        <begin position="9"/>
        <end position="125"/>
    </location>
</feature>
<dbReference type="InterPro" id="IPR011006">
    <property type="entry name" value="CheY-like_superfamily"/>
</dbReference>
<dbReference type="PROSITE" id="PS50110">
    <property type="entry name" value="RESPONSE_REGULATORY"/>
    <property type="match status" value="1"/>
</dbReference>
<dbReference type="PROSITE" id="PS50043">
    <property type="entry name" value="HTH_LUXR_2"/>
    <property type="match status" value="1"/>
</dbReference>
<keyword evidence="3" id="KW-0804">Transcription</keyword>
<dbReference type="InterPro" id="IPR036388">
    <property type="entry name" value="WH-like_DNA-bd_sf"/>
</dbReference>
<evidence type="ECO:0000256" key="3">
    <source>
        <dbReference type="ARBA" id="ARBA00023163"/>
    </source>
</evidence>
<reference evidence="7 8" key="1">
    <citation type="submission" date="2016-10" db="EMBL/GenBank/DDBJ databases">
        <authorList>
            <person name="de Groot N.N."/>
        </authorList>
    </citation>
    <scope>NUCLEOTIDE SEQUENCE [LARGE SCALE GENOMIC DNA]</scope>
    <source>
        <strain evidence="7 8">HLD2</strain>
    </source>
</reference>
<evidence type="ECO:0000313" key="8">
    <source>
        <dbReference type="Proteomes" id="UP000199648"/>
    </source>
</evidence>
<proteinExistence type="predicted"/>
<dbReference type="CDD" id="cd00156">
    <property type="entry name" value="REC"/>
    <property type="match status" value="1"/>
</dbReference>